<comment type="caution">
    <text evidence="3">The sequence shown here is derived from an EMBL/GenBank/DDBJ whole genome shotgun (WGS) entry which is preliminary data.</text>
</comment>
<dbReference type="RefSeq" id="WP_378572024.1">
    <property type="nucleotide sequence ID" value="NZ_JBHSFQ010000004.1"/>
</dbReference>
<sequence length="216" mass="21968">MTGRGDAPRPGVRGRTAAGAAVAAGIAALGAPLGLLWWLVAPRPEVTATGGGDSVPYPVSESVFAMDGSYALIMMAAGIATGYCAYLVQYRLAVRDRTDLRLTCLLATAAGALAGSVIAWRLGVLLDAAEFGRALDQAAPGDLVRSGLRLEALSALVAWPFVAVLQYGLFDAVSLWRRDLPVQRAQAESWAASPEAGGPGAPGDGPGPGPTGDPSA</sequence>
<protein>
    <recommendedName>
        <fullName evidence="5">DUF2567 domain-containing protein</fullName>
    </recommendedName>
</protein>
<keyword evidence="2" id="KW-0472">Membrane</keyword>
<gene>
    <name evidence="3" type="ORF">ACFO4E_06015</name>
</gene>
<name>A0ABV9DUZ1_9ACTN</name>
<reference evidence="4" key="1">
    <citation type="journal article" date="2019" name="Int. J. Syst. Evol. Microbiol.">
        <title>The Global Catalogue of Microorganisms (GCM) 10K type strain sequencing project: providing services to taxonomists for standard genome sequencing and annotation.</title>
        <authorList>
            <consortium name="The Broad Institute Genomics Platform"/>
            <consortium name="The Broad Institute Genome Sequencing Center for Infectious Disease"/>
            <person name="Wu L."/>
            <person name="Ma J."/>
        </authorList>
    </citation>
    <scope>NUCLEOTIDE SEQUENCE [LARGE SCALE GENOMIC DNA]</scope>
    <source>
        <strain evidence="4">XZYJ18</strain>
    </source>
</reference>
<evidence type="ECO:0000313" key="3">
    <source>
        <dbReference type="EMBL" id="MFC4561403.1"/>
    </source>
</evidence>
<proteinExistence type="predicted"/>
<feature type="transmembrane region" description="Helical" evidence="2">
    <location>
        <begin position="20"/>
        <end position="40"/>
    </location>
</feature>
<feature type="compositionally biased region" description="Pro residues" evidence="1">
    <location>
        <begin position="205"/>
        <end position="216"/>
    </location>
</feature>
<feature type="transmembrane region" description="Helical" evidence="2">
    <location>
        <begin position="100"/>
        <end position="120"/>
    </location>
</feature>
<keyword evidence="4" id="KW-1185">Reference proteome</keyword>
<keyword evidence="2" id="KW-0812">Transmembrane</keyword>
<feature type="transmembrane region" description="Helical" evidence="2">
    <location>
        <begin position="68"/>
        <end position="88"/>
    </location>
</feature>
<organism evidence="3 4">
    <name type="scientific">Nocardiopsis mangrovi</name>
    <dbReference type="NCBI Taxonomy" id="1179818"/>
    <lineage>
        <taxon>Bacteria</taxon>
        <taxon>Bacillati</taxon>
        <taxon>Actinomycetota</taxon>
        <taxon>Actinomycetes</taxon>
        <taxon>Streptosporangiales</taxon>
        <taxon>Nocardiopsidaceae</taxon>
        <taxon>Nocardiopsis</taxon>
    </lineage>
</organism>
<dbReference type="EMBL" id="JBHSFQ010000004">
    <property type="protein sequence ID" value="MFC4561403.1"/>
    <property type="molecule type" value="Genomic_DNA"/>
</dbReference>
<accession>A0ABV9DUZ1</accession>
<evidence type="ECO:0000256" key="1">
    <source>
        <dbReference type="SAM" id="MobiDB-lite"/>
    </source>
</evidence>
<evidence type="ECO:0000256" key="2">
    <source>
        <dbReference type="SAM" id="Phobius"/>
    </source>
</evidence>
<keyword evidence="2" id="KW-1133">Transmembrane helix</keyword>
<dbReference type="Proteomes" id="UP001595923">
    <property type="component" value="Unassembled WGS sequence"/>
</dbReference>
<feature type="region of interest" description="Disordered" evidence="1">
    <location>
        <begin position="187"/>
        <end position="216"/>
    </location>
</feature>
<evidence type="ECO:0000313" key="4">
    <source>
        <dbReference type="Proteomes" id="UP001595923"/>
    </source>
</evidence>
<evidence type="ECO:0008006" key="5">
    <source>
        <dbReference type="Google" id="ProtNLM"/>
    </source>
</evidence>
<feature type="transmembrane region" description="Helical" evidence="2">
    <location>
        <begin position="152"/>
        <end position="170"/>
    </location>
</feature>